<evidence type="ECO:0000313" key="1">
    <source>
        <dbReference type="EMBL" id="TWU12886.1"/>
    </source>
</evidence>
<dbReference type="EMBL" id="SJPP01000001">
    <property type="protein sequence ID" value="TWU12886.1"/>
    <property type="molecule type" value="Genomic_DNA"/>
</dbReference>
<evidence type="ECO:0000313" key="2">
    <source>
        <dbReference type="Proteomes" id="UP000320735"/>
    </source>
</evidence>
<proteinExistence type="predicted"/>
<sequence length="91" mass="9956">MKTLLSAATLFTLSGMDVQAGEPFRYSYRYGGPQTSWRNHSSGTHSWNYNGPGGSWSGTSPRMGNTTFHYGYGVGSDFSGTTYDYGNRCVC</sequence>
<protein>
    <submittedName>
        <fullName evidence="1">Uncharacterized protein</fullName>
    </submittedName>
</protein>
<accession>A0A5C6BNJ4</accession>
<dbReference type="AlphaFoldDB" id="A0A5C6BNJ4"/>
<gene>
    <name evidence="1" type="ORF">CA54_17120</name>
</gene>
<reference evidence="1 2" key="1">
    <citation type="submission" date="2019-02" db="EMBL/GenBank/DDBJ databases">
        <title>Deep-cultivation of Planctomycetes and their phenomic and genomic characterization uncovers novel biology.</title>
        <authorList>
            <person name="Wiegand S."/>
            <person name="Jogler M."/>
            <person name="Boedeker C."/>
            <person name="Pinto D."/>
            <person name="Vollmers J."/>
            <person name="Rivas-Marin E."/>
            <person name="Kohn T."/>
            <person name="Peeters S.H."/>
            <person name="Heuer A."/>
            <person name="Rast P."/>
            <person name="Oberbeckmann S."/>
            <person name="Bunk B."/>
            <person name="Jeske O."/>
            <person name="Meyerdierks A."/>
            <person name="Storesund J.E."/>
            <person name="Kallscheuer N."/>
            <person name="Luecker S."/>
            <person name="Lage O.M."/>
            <person name="Pohl T."/>
            <person name="Merkel B.J."/>
            <person name="Hornburger P."/>
            <person name="Mueller R.-W."/>
            <person name="Bruemmer F."/>
            <person name="Labrenz M."/>
            <person name="Spormann A.M."/>
            <person name="Op Den Camp H."/>
            <person name="Overmann J."/>
            <person name="Amann R."/>
            <person name="Jetten M.S.M."/>
            <person name="Mascher T."/>
            <person name="Medema M.H."/>
            <person name="Devos D.P."/>
            <person name="Kaster A.-K."/>
            <person name="Ovreas L."/>
            <person name="Rohde M."/>
            <person name="Galperin M.Y."/>
            <person name="Jogler C."/>
        </authorList>
    </citation>
    <scope>NUCLEOTIDE SEQUENCE [LARGE SCALE GENOMIC DNA]</scope>
    <source>
        <strain evidence="1 2">CA54</strain>
    </source>
</reference>
<dbReference type="Proteomes" id="UP000320735">
    <property type="component" value="Unassembled WGS sequence"/>
</dbReference>
<name>A0A5C6BNJ4_9PLAN</name>
<organism evidence="1 2">
    <name type="scientific">Symmachiella macrocystis</name>
    <dbReference type="NCBI Taxonomy" id="2527985"/>
    <lineage>
        <taxon>Bacteria</taxon>
        <taxon>Pseudomonadati</taxon>
        <taxon>Planctomycetota</taxon>
        <taxon>Planctomycetia</taxon>
        <taxon>Planctomycetales</taxon>
        <taxon>Planctomycetaceae</taxon>
        <taxon>Symmachiella</taxon>
    </lineage>
</organism>
<keyword evidence="2" id="KW-1185">Reference proteome</keyword>
<comment type="caution">
    <text evidence="1">The sequence shown here is derived from an EMBL/GenBank/DDBJ whole genome shotgun (WGS) entry which is preliminary data.</text>
</comment>